<organism evidence="2">
    <name type="scientific">Oryza nivara</name>
    <name type="common">Indian wild rice</name>
    <name type="synonym">Oryza sativa f. spontanea</name>
    <dbReference type="NCBI Taxonomy" id="4536"/>
    <lineage>
        <taxon>Eukaryota</taxon>
        <taxon>Viridiplantae</taxon>
        <taxon>Streptophyta</taxon>
        <taxon>Embryophyta</taxon>
        <taxon>Tracheophyta</taxon>
        <taxon>Spermatophyta</taxon>
        <taxon>Magnoliopsida</taxon>
        <taxon>Liliopsida</taxon>
        <taxon>Poales</taxon>
        <taxon>Poaceae</taxon>
        <taxon>BOP clade</taxon>
        <taxon>Oryzoideae</taxon>
        <taxon>Oryzeae</taxon>
        <taxon>Oryzinae</taxon>
        <taxon>Oryza</taxon>
    </lineage>
</organism>
<evidence type="ECO:0008006" key="4">
    <source>
        <dbReference type="Google" id="ProtNLM"/>
    </source>
</evidence>
<name>A0A0E0G076_ORYNI</name>
<sequence length="92" mass="9377">MEGNRAAAVALCCMISLLSDATGSSTQSAGRTYLGSSACMDDCSPNKTKVVACDCATFCQLAICGTASNGAADVASCVDGCTKNRNLYTKFL</sequence>
<dbReference type="EnsemblPlants" id="ONIVA02G01280.1">
    <property type="protein sequence ID" value="ONIVA02G01280.1"/>
    <property type="gene ID" value="ONIVA02G01280"/>
</dbReference>
<keyword evidence="3" id="KW-1185">Reference proteome</keyword>
<dbReference type="Proteomes" id="UP000006591">
    <property type="component" value="Chromosome 2"/>
</dbReference>
<evidence type="ECO:0000313" key="3">
    <source>
        <dbReference type="Proteomes" id="UP000006591"/>
    </source>
</evidence>
<reference evidence="2" key="2">
    <citation type="submission" date="2018-04" db="EMBL/GenBank/DDBJ databases">
        <title>OnivRS2 (Oryza nivara Reference Sequence Version 2).</title>
        <authorList>
            <person name="Zhang J."/>
            <person name="Kudrna D."/>
            <person name="Lee S."/>
            <person name="Talag J."/>
            <person name="Rajasekar S."/>
            <person name="Welchert J."/>
            <person name="Hsing Y.-I."/>
            <person name="Wing R.A."/>
        </authorList>
    </citation>
    <scope>NUCLEOTIDE SEQUENCE [LARGE SCALE GENOMIC DNA]</scope>
    <source>
        <strain evidence="2">SL10</strain>
    </source>
</reference>
<evidence type="ECO:0000313" key="2">
    <source>
        <dbReference type="EnsemblPlants" id="ONIVA02G01280.1"/>
    </source>
</evidence>
<proteinExistence type="predicted"/>
<reference evidence="2" key="1">
    <citation type="submission" date="2015-04" db="UniProtKB">
        <authorList>
            <consortium name="EnsemblPlants"/>
        </authorList>
    </citation>
    <scope>IDENTIFICATION</scope>
    <source>
        <strain evidence="2">SL10</strain>
    </source>
</reference>
<feature type="chain" id="PRO_5002359826" description="Acidic protein" evidence="1">
    <location>
        <begin position="24"/>
        <end position="92"/>
    </location>
</feature>
<feature type="signal peptide" evidence="1">
    <location>
        <begin position="1"/>
        <end position="23"/>
    </location>
</feature>
<dbReference type="Gramene" id="ONIVA02G01280.1">
    <property type="protein sequence ID" value="ONIVA02G01280.1"/>
    <property type="gene ID" value="ONIVA02G01280"/>
</dbReference>
<dbReference type="AlphaFoldDB" id="A0A0E0G076"/>
<dbReference type="HOGENOM" id="CLU_146290_1_0_1"/>
<accession>A0A0E0G076</accession>
<keyword evidence="1" id="KW-0732">Signal</keyword>
<dbReference type="OMA" id="ACDCATF"/>
<protein>
    <recommendedName>
        <fullName evidence="4">Acidic protein</fullName>
    </recommendedName>
</protein>
<evidence type="ECO:0000256" key="1">
    <source>
        <dbReference type="SAM" id="SignalP"/>
    </source>
</evidence>